<protein>
    <submittedName>
        <fullName evidence="3">Uncharacterized protein</fullName>
    </submittedName>
</protein>
<name>A0ABN8ZXC6_RANTA</name>
<reference evidence="3 4" key="1">
    <citation type="submission" date="2023-04" db="EMBL/GenBank/DDBJ databases">
        <authorList>
            <consortium name="ELIXIR-Norway"/>
        </authorList>
    </citation>
    <scope>NUCLEOTIDE SEQUENCE [LARGE SCALE GENOMIC DNA]</scope>
</reference>
<dbReference type="Proteomes" id="UP001176941">
    <property type="component" value="Chromosome 7"/>
</dbReference>
<keyword evidence="1" id="KW-0472">Membrane</keyword>
<keyword evidence="1" id="KW-0812">Transmembrane</keyword>
<sequence>MSATEGTPLLQTGRGRGLLCLAPPISPATFSARELQPHCHLSSLPPHSFPPSMASVFPSLLSLILISYFLFEKSDSEPHVLIRPLTGKTVCNTRICYHWDSTDHL</sequence>
<evidence type="ECO:0000313" key="2">
    <source>
        <dbReference type="EMBL" id="CAI9163136.1"/>
    </source>
</evidence>
<dbReference type="EMBL" id="OX459943">
    <property type="protein sequence ID" value="CAI9177636.1"/>
    <property type="molecule type" value="Genomic_DNA"/>
</dbReference>
<keyword evidence="4" id="KW-1185">Reference proteome</keyword>
<gene>
    <name evidence="2" type="ORF">MRATA1EN1_LOCUS12098</name>
    <name evidence="3" type="ORF">MRATA1EN1_LOCUS26598</name>
</gene>
<dbReference type="EMBL" id="OX459957">
    <property type="protein sequence ID" value="CAI9163136.1"/>
    <property type="molecule type" value="Genomic_DNA"/>
</dbReference>
<evidence type="ECO:0000313" key="3">
    <source>
        <dbReference type="EMBL" id="CAI9177636.1"/>
    </source>
</evidence>
<evidence type="ECO:0000256" key="1">
    <source>
        <dbReference type="SAM" id="Phobius"/>
    </source>
</evidence>
<keyword evidence="1" id="KW-1133">Transmembrane helix</keyword>
<feature type="transmembrane region" description="Helical" evidence="1">
    <location>
        <begin position="52"/>
        <end position="71"/>
    </location>
</feature>
<accession>A0ABN8ZXC6</accession>
<dbReference type="Proteomes" id="UP001176941">
    <property type="component" value="Chromosome 21"/>
</dbReference>
<proteinExistence type="predicted"/>
<evidence type="ECO:0000313" key="4">
    <source>
        <dbReference type="Proteomes" id="UP001176941"/>
    </source>
</evidence>
<organism evidence="3 4">
    <name type="scientific">Rangifer tarandus platyrhynchus</name>
    <name type="common">Svalbard reindeer</name>
    <dbReference type="NCBI Taxonomy" id="3082113"/>
    <lineage>
        <taxon>Eukaryota</taxon>
        <taxon>Metazoa</taxon>
        <taxon>Chordata</taxon>
        <taxon>Craniata</taxon>
        <taxon>Vertebrata</taxon>
        <taxon>Euteleostomi</taxon>
        <taxon>Mammalia</taxon>
        <taxon>Eutheria</taxon>
        <taxon>Laurasiatheria</taxon>
        <taxon>Artiodactyla</taxon>
        <taxon>Ruminantia</taxon>
        <taxon>Pecora</taxon>
        <taxon>Cervidae</taxon>
        <taxon>Odocoileinae</taxon>
        <taxon>Rangifer</taxon>
    </lineage>
</organism>